<dbReference type="EMBL" id="JACXVP010000007">
    <property type="protein sequence ID" value="KAG5596777.1"/>
    <property type="molecule type" value="Genomic_DNA"/>
</dbReference>
<comment type="caution">
    <text evidence="1">The sequence shown here is derived from an EMBL/GenBank/DDBJ whole genome shotgun (WGS) entry which is preliminary data.</text>
</comment>
<dbReference type="AlphaFoldDB" id="A0A9J5Y8U5"/>
<dbReference type="OrthoDB" id="1226698at2759"/>
<reference evidence="1 2" key="1">
    <citation type="submission" date="2020-09" db="EMBL/GenBank/DDBJ databases">
        <title>De no assembly of potato wild relative species, Solanum commersonii.</title>
        <authorList>
            <person name="Cho K."/>
        </authorList>
    </citation>
    <scope>NUCLEOTIDE SEQUENCE [LARGE SCALE GENOMIC DNA]</scope>
    <source>
        <strain evidence="1">LZ3.2</strain>
        <tissue evidence="1">Leaf</tissue>
    </source>
</reference>
<sequence length="106" mass="11898">MIHLLVKVRYSWLKEIPNTWPLLVKHLEEYTPLNCCKVVTWKLSSRGGFFKCNTDGCSKGNPGLSAVTLCIRNDEGVEDFSWSSGCGEGDQLASFSSEKMKLHLET</sequence>
<evidence type="ECO:0000313" key="2">
    <source>
        <dbReference type="Proteomes" id="UP000824120"/>
    </source>
</evidence>
<keyword evidence="2" id="KW-1185">Reference proteome</keyword>
<dbReference type="Proteomes" id="UP000824120">
    <property type="component" value="Chromosome 7"/>
</dbReference>
<proteinExistence type="predicted"/>
<protein>
    <recommendedName>
        <fullName evidence="3">RNase H type-1 domain-containing protein</fullName>
    </recommendedName>
</protein>
<accession>A0A9J5Y8U5</accession>
<evidence type="ECO:0000313" key="1">
    <source>
        <dbReference type="EMBL" id="KAG5596777.1"/>
    </source>
</evidence>
<organism evidence="1 2">
    <name type="scientific">Solanum commersonii</name>
    <name type="common">Commerson's wild potato</name>
    <name type="synonym">Commerson's nightshade</name>
    <dbReference type="NCBI Taxonomy" id="4109"/>
    <lineage>
        <taxon>Eukaryota</taxon>
        <taxon>Viridiplantae</taxon>
        <taxon>Streptophyta</taxon>
        <taxon>Embryophyta</taxon>
        <taxon>Tracheophyta</taxon>
        <taxon>Spermatophyta</taxon>
        <taxon>Magnoliopsida</taxon>
        <taxon>eudicotyledons</taxon>
        <taxon>Gunneridae</taxon>
        <taxon>Pentapetalae</taxon>
        <taxon>asterids</taxon>
        <taxon>lamiids</taxon>
        <taxon>Solanales</taxon>
        <taxon>Solanaceae</taxon>
        <taxon>Solanoideae</taxon>
        <taxon>Solaneae</taxon>
        <taxon>Solanum</taxon>
    </lineage>
</organism>
<evidence type="ECO:0008006" key="3">
    <source>
        <dbReference type="Google" id="ProtNLM"/>
    </source>
</evidence>
<gene>
    <name evidence="1" type="ORF">H5410_038009</name>
</gene>
<name>A0A9J5Y8U5_SOLCO</name>